<feature type="chain" id="PRO_5042182729" evidence="2">
    <location>
        <begin position="19"/>
        <end position="215"/>
    </location>
</feature>
<evidence type="ECO:0000256" key="1">
    <source>
        <dbReference type="SAM" id="MobiDB-lite"/>
    </source>
</evidence>
<comment type="caution">
    <text evidence="3">The sequence shown here is derived from an EMBL/GenBank/DDBJ whole genome shotgun (WGS) entry which is preliminary data.</text>
</comment>
<proteinExistence type="predicted"/>
<dbReference type="AlphaFoldDB" id="A0AAD8XVR0"/>
<feature type="compositionally biased region" description="Basic residues" evidence="1">
    <location>
        <begin position="191"/>
        <end position="206"/>
    </location>
</feature>
<reference evidence="3" key="1">
    <citation type="submission" date="2023-06" db="EMBL/GenBank/DDBJ databases">
        <title>Survivors Of The Sea: Transcriptome response of Skeletonema marinoi to long-term dormancy.</title>
        <authorList>
            <person name="Pinder M.I.M."/>
            <person name="Kourtchenko O."/>
            <person name="Robertson E.K."/>
            <person name="Larsson T."/>
            <person name="Maumus F."/>
            <person name="Osuna-Cruz C.M."/>
            <person name="Vancaester E."/>
            <person name="Stenow R."/>
            <person name="Vandepoele K."/>
            <person name="Ploug H."/>
            <person name="Bruchert V."/>
            <person name="Godhe A."/>
            <person name="Topel M."/>
        </authorList>
    </citation>
    <scope>NUCLEOTIDE SEQUENCE</scope>
    <source>
        <strain evidence="3">R05AC</strain>
    </source>
</reference>
<dbReference type="EMBL" id="JATAAI010000040">
    <property type="protein sequence ID" value="KAK1734328.1"/>
    <property type="molecule type" value="Genomic_DNA"/>
</dbReference>
<keyword evidence="4" id="KW-1185">Reference proteome</keyword>
<protein>
    <submittedName>
        <fullName evidence="3">Uncharacterized protein</fullName>
    </submittedName>
</protein>
<name>A0AAD8XVR0_9STRA</name>
<evidence type="ECO:0000313" key="3">
    <source>
        <dbReference type="EMBL" id="KAK1734328.1"/>
    </source>
</evidence>
<accession>A0AAD8XVR0</accession>
<feature type="signal peptide" evidence="2">
    <location>
        <begin position="1"/>
        <end position="18"/>
    </location>
</feature>
<evidence type="ECO:0000313" key="4">
    <source>
        <dbReference type="Proteomes" id="UP001224775"/>
    </source>
</evidence>
<sequence>MNIKHLLAFLTTVATAGGAGTQAQALQNPPCNICGDGGEITNPDAVLHIPGIVQEDKTCAEFAIDGQNGLISETACDLLPSVTMYVCDCQVTSPSPLPSTCQFCTDGITIKDDDSDIDEDDDTGVDDGFEYTMCQRLVKGAKTISADSTYCEKLQMGEYFCCPSNNSDGRDGMSFGDYSYLYYTASNAKAGKAKAKTPKGKHHKSKADKSSRARE</sequence>
<organism evidence="3 4">
    <name type="scientific">Skeletonema marinoi</name>
    <dbReference type="NCBI Taxonomy" id="267567"/>
    <lineage>
        <taxon>Eukaryota</taxon>
        <taxon>Sar</taxon>
        <taxon>Stramenopiles</taxon>
        <taxon>Ochrophyta</taxon>
        <taxon>Bacillariophyta</taxon>
        <taxon>Coscinodiscophyceae</taxon>
        <taxon>Thalassiosirophycidae</taxon>
        <taxon>Thalassiosirales</taxon>
        <taxon>Skeletonemataceae</taxon>
        <taxon>Skeletonema</taxon>
        <taxon>Skeletonema marinoi-dohrnii complex</taxon>
    </lineage>
</organism>
<evidence type="ECO:0000256" key="2">
    <source>
        <dbReference type="SAM" id="SignalP"/>
    </source>
</evidence>
<keyword evidence="2" id="KW-0732">Signal</keyword>
<feature type="region of interest" description="Disordered" evidence="1">
    <location>
        <begin position="190"/>
        <end position="215"/>
    </location>
</feature>
<gene>
    <name evidence="3" type="ORF">QTG54_015095</name>
</gene>
<dbReference type="Proteomes" id="UP001224775">
    <property type="component" value="Unassembled WGS sequence"/>
</dbReference>